<name>A0A0F7SPV6_PHARH</name>
<sequence length="451" mass="51226">MVPQEELSILESLINIRTRLQALKKASATEYIRPQDVESIYHAVLKQVTKLNDVRDENSSEDQTNAPSSTEVEVTQPNRVDQTLSDVFSLVSLFFLTIGKSRTSVAGFCQLASMRQLLQHMNESGVYTETDLQPFRTRLEQLKQVIQAETESKQLPEAMEKLLTRKWEDSERLLNNLFKSLSVLSVELVPIHQRIVQMRRQLSSLAALEKPPKQEVKALLEELRKIDSKRVDGKFLGPGGSSVPTGQAILSGLLEECFEIAQDLRALHEDEVPTPLKPIFDRLSELRAKLERLQLTHRWTLRETDLYNYSMALQEIDSMRVDGKFVDAEGEMPPEGQYGLLYLLRRCHGLIYKLMSSSEPISEELMPIANKLSTIKKCLNEVLKYGGPFSARDLYPYHLALHQLDSMRKDGKFMAQDGSIPEGQAILVAHLSECHELLEMLKAGMDEEDSD</sequence>
<organism evidence="2">
    <name type="scientific">Phaffia rhodozyma</name>
    <name type="common">Yeast</name>
    <name type="synonym">Xanthophyllomyces dendrorhous</name>
    <dbReference type="NCBI Taxonomy" id="264483"/>
    <lineage>
        <taxon>Eukaryota</taxon>
        <taxon>Fungi</taxon>
        <taxon>Dikarya</taxon>
        <taxon>Basidiomycota</taxon>
        <taxon>Agaricomycotina</taxon>
        <taxon>Tremellomycetes</taxon>
        <taxon>Cystofilobasidiales</taxon>
        <taxon>Mrakiaceae</taxon>
        <taxon>Phaffia</taxon>
    </lineage>
</organism>
<reference evidence="2" key="1">
    <citation type="submission" date="2014-08" db="EMBL/GenBank/DDBJ databases">
        <authorList>
            <person name="Sharma Rahul"/>
            <person name="Thines Marco"/>
        </authorList>
    </citation>
    <scope>NUCLEOTIDE SEQUENCE</scope>
</reference>
<protein>
    <submittedName>
        <fullName evidence="2">Uncharacterized protein family UPF0662</fullName>
    </submittedName>
</protein>
<dbReference type="PANTHER" id="PTHR28086">
    <property type="entry name" value="UPF0662 PROTEIN YPL260W"/>
    <property type="match status" value="1"/>
</dbReference>
<dbReference type="PANTHER" id="PTHR28086:SF1">
    <property type="entry name" value="CU(2+) SUPPRESSING AND BLEOMYCIN SENSITIVE PROTEIN 1"/>
    <property type="match status" value="1"/>
</dbReference>
<dbReference type="AlphaFoldDB" id="A0A0F7SPV6"/>
<dbReference type="GO" id="GO:0005634">
    <property type="term" value="C:nucleus"/>
    <property type="evidence" value="ECO:0007669"/>
    <property type="project" value="TreeGrafter"/>
</dbReference>
<feature type="compositionally biased region" description="Polar residues" evidence="1">
    <location>
        <begin position="61"/>
        <end position="77"/>
    </location>
</feature>
<dbReference type="GO" id="GO:0005737">
    <property type="term" value="C:cytoplasm"/>
    <property type="evidence" value="ECO:0007669"/>
    <property type="project" value="TreeGrafter"/>
</dbReference>
<dbReference type="EMBL" id="LN483157">
    <property type="protein sequence ID" value="CED84287.1"/>
    <property type="molecule type" value="Genomic_DNA"/>
</dbReference>
<accession>A0A0F7SPV6</accession>
<evidence type="ECO:0000313" key="2">
    <source>
        <dbReference type="EMBL" id="CED84287.1"/>
    </source>
</evidence>
<proteinExistence type="predicted"/>
<feature type="region of interest" description="Disordered" evidence="1">
    <location>
        <begin position="52"/>
        <end position="77"/>
    </location>
</feature>
<dbReference type="InterPro" id="IPR018810">
    <property type="entry name" value="UPF0662"/>
</dbReference>
<evidence type="ECO:0000256" key="1">
    <source>
        <dbReference type="SAM" id="MobiDB-lite"/>
    </source>
</evidence>
<dbReference type="Pfam" id="PF10303">
    <property type="entry name" value="DUF2408"/>
    <property type="match status" value="2"/>
</dbReference>